<dbReference type="EC" id="1.4.3.5" evidence="7"/>
<feature type="domain" description="Pyridoxamine 5'-phosphate oxidase N-terminal" evidence="5">
    <location>
        <begin position="33"/>
        <end position="158"/>
    </location>
</feature>
<dbReference type="PANTHER" id="PTHR10851:SF0">
    <property type="entry name" value="PYRIDOXINE-5'-PHOSPHATE OXIDASE"/>
    <property type="match status" value="1"/>
</dbReference>
<dbReference type="HAMAP" id="MF_01629">
    <property type="entry name" value="PdxH"/>
    <property type="match status" value="1"/>
</dbReference>
<dbReference type="InterPro" id="IPR000659">
    <property type="entry name" value="Pyridox_Oxase"/>
</dbReference>
<gene>
    <name evidence="7" type="ORF">MNBD_GAMMA11-323</name>
</gene>
<dbReference type="PROSITE" id="PS01064">
    <property type="entry name" value="PYRIDOX_OXIDASE"/>
    <property type="match status" value="1"/>
</dbReference>
<dbReference type="AlphaFoldDB" id="A0A3B0XG12"/>
<keyword evidence="2" id="KW-0285">Flavoprotein</keyword>
<dbReference type="SUPFAM" id="SSF50475">
    <property type="entry name" value="FMN-binding split barrel"/>
    <property type="match status" value="1"/>
</dbReference>
<evidence type="ECO:0000256" key="3">
    <source>
        <dbReference type="ARBA" id="ARBA00022643"/>
    </source>
</evidence>
<dbReference type="InterPro" id="IPR012349">
    <property type="entry name" value="Split_barrel_FMN-bd"/>
</dbReference>
<evidence type="ECO:0000259" key="6">
    <source>
        <dbReference type="Pfam" id="PF10590"/>
    </source>
</evidence>
<evidence type="ECO:0000313" key="7">
    <source>
        <dbReference type="EMBL" id="VAW62372.1"/>
    </source>
</evidence>
<dbReference type="Pfam" id="PF01243">
    <property type="entry name" value="PNPOx_N"/>
    <property type="match status" value="1"/>
</dbReference>
<keyword evidence="4 7" id="KW-0560">Oxidoreductase</keyword>
<dbReference type="GO" id="GO:0008615">
    <property type="term" value="P:pyridoxine biosynthetic process"/>
    <property type="evidence" value="ECO:0007669"/>
    <property type="project" value="InterPro"/>
</dbReference>
<evidence type="ECO:0000256" key="4">
    <source>
        <dbReference type="ARBA" id="ARBA00023002"/>
    </source>
</evidence>
<name>A0A3B0XG12_9ZZZZ</name>
<dbReference type="NCBIfam" id="TIGR00558">
    <property type="entry name" value="pdxH"/>
    <property type="match status" value="1"/>
</dbReference>
<dbReference type="PIRSF" id="PIRSF000190">
    <property type="entry name" value="Pyd_amn-ph_oxd"/>
    <property type="match status" value="1"/>
</dbReference>
<sequence length="213" mass="24757">MTTLADTRREYHYTQLSKKQLDNNPFAQMKQWLDQAQQADLKDATVMTLATTDSNGQADARIVMLKQLDEKGFCWFTSYASKKGQQLANNPQACLLFYWRDFDRQVVIRGRVEKLSTQAAEDYFHSRPLNSQFSAAASAQSQPIDSRETLESKLEQLKKSDPEAVEKPEDWGGYRLIPSTFEFWQGRENRLHDRFSYTQDNGNEQWTITRLQP</sequence>
<keyword evidence="3" id="KW-0288">FMN</keyword>
<protein>
    <submittedName>
        <fullName evidence="7">Pyridoxamine 5'-phosphate oxidase</fullName>
        <ecNumber evidence="7">1.4.3.5</ecNumber>
    </submittedName>
</protein>
<evidence type="ECO:0000259" key="5">
    <source>
        <dbReference type="Pfam" id="PF01243"/>
    </source>
</evidence>
<dbReference type="NCBIfam" id="NF004231">
    <property type="entry name" value="PRK05679.1"/>
    <property type="match status" value="1"/>
</dbReference>
<dbReference type="Gene3D" id="2.30.110.10">
    <property type="entry name" value="Electron Transport, Fmn-binding Protein, Chain A"/>
    <property type="match status" value="1"/>
</dbReference>
<evidence type="ECO:0000256" key="2">
    <source>
        <dbReference type="ARBA" id="ARBA00022630"/>
    </source>
</evidence>
<proteinExistence type="inferred from homology"/>
<dbReference type="InterPro" id="IPR019576">
    <property type="entry name" value="Pyridoxamine_oxidase_dimer_C"/>
</dbReference>
<organism evidence="7">
    <name type="scientific">hydrothermal vent metagenome</name>
    <dbReference type="NCBI Taxonomy" id="652676"/>
    <lineage>
        <taxon>unclassified sequences</taxon>
        <taxon>metagenomes</taxon>
        <taxon>ecological metagenomes</taxon>
    </lineage>
</organism>
<dbReference type="GO" id="GO:0004733">
    <property type="term" value="F:pyridoxamine phosphate oxidase activity"/>
    <property type="evidence" value="ECO:0007669"/>
    <property type="project" value="UniProtKB-EC"/>
</dbReference>
<accession>A0A3B0XG12</accession>
<dbReference type="InterPro" id="IPR011576">
    <property type="entry name" value="Pyridox_Oxase_N"/>
</dbReference>
<reference evidence="7" key="1">
    <citation type="submission" date="2018-06" db="EMBL/GenBank/DDBJ databases">
        <authorList>
            <person name="Zhirakovskaya E."/>
        </authorList>
    </citation>
    <scope>NUCLEOTIDE SEQUENCE</scope>
</reference>
<dbReference type="InterPro" id="IPR019740">
    <property type="entry name" value="Pyridox_Oxase_CS"/>
</dbReference>
<dbReference type="GO" id="GO:0010181">
    <property type="term" value="F:FMN binding"/>
    <property type="evidence" value="ECO:0007669"/>
    <property type="project" value="InterPro"/>
</dbReference>
<dbReference type="PANTHER" id="PTHR10851">
    <property type="entry name" value="PYRIDOXINE-5-PHOSPHATE OXIDASE"/>
    <property type="match status" value="1"/>
</dbReference>
<comment type="cofactor">
    <cofactor evidence="1">
        <name>FMN</name>
        <dbReference type="ChEBI" id="CHEBI:58210"/>
    </cofactor>
</comment>
<dbReference type="Pfam" id="PF10590">
    <property type="entry name" value="PNP_phzG_C"/>
    <property type="match status" value="1"/>
</dbReference>
<dbReference type="EMBL" id="UOFG01000168">
    <property type="protein sequence ID" value="VAW62372.1"/>
    <property type="molecule type" value="Genomic_DNA"/>
</dbReference>
<evidence type="ECO:0000256" key="1">
    <source>
        <dbReference type="ARBA" id="ARBA00001917"/>
    </source>
</evidence>
<feature type="domain" description="Pyridoxine 5'-phosphate oxidase dimerisation C-terminal" evidence="6">
    <location>
        <begin position="171"/>
        <end position="213"/>
    </location>
</feature>